<keyword evidence="2" id="KW-0328">Glycosyltransferase</keyword>
<evidence type="ECO:0000256" key="1">
    <source>
        <dbReference type="ARBA" id="ARBA00006739"/>
    </source>
</evidence>
<dbReference type="InterPro" id="IPR001173">
    <property type="entry name" value="Glyco_trans_2-like"/>
</dbReference>
<organism evidence="6 7">
    <name type="scientific">Polynucleobacter paneuropaeus</name>
    <dbReference type="NCBI Taxonomy" id="2527775"/>
    <lineage>
        <taxon>Bacteria</taxon>
        <taxon>Pseudomonadati</taxon>
        <taxon>Pseudomonadota</taxon>
        <taxon>Betaproteobacteria</taxon>
        <taxon>Burkholderiales</taxon>
        <taxon>Burkholderiaceae</taxon>
        <taxon>Polynucleobacter</taxon>
    </lineage>
</organism>
<comment type="similarity">
    <text evidence="1">Belongs to the glycosyltransferase 2 family.</text>
</comment>
<evidence type="ECO:0008006" key="8">
    <source>
        <dbReference type="Google" id="ProtNLM"/>
    </source>
</evidence>
<dbReference type="Gene3D" id="3.90.550.10">
    <property type="entry name" value="Spore Coat Polysaccharide Biosynthesis Protein SpsA, Chain A"/>
    <property type="match status" value="2"/>
</dbReference>
<dbReference type="PANTHER" id="PTHR43179:SF12">
    <property type="entry name" value="GALACTOFURANOSYLTRANSFERASE GLFT2"/>
    <property type="match status" value="1"/>
</dbReference>
<dbReference type="InterPro" id="IPR029044">
    <property type="entry name" value="Nucleotide-diphossugar_trans"/>
</dbReference>
<sequence>MQPIQIFTIAANNYLPKVRVLFQSIRRHHPEWSINLLLIDKKNNLVSYDDLLADKIWELSDLEIPNLTSWMFGHTIVELATAVKPFMAGKLFSATGCQKLMYFDPDIVLFSRLDDLVETLNECNIALTPHQTVPENSLEAIIDNEVCSLKHGIFNLGFLGLSSSKTTEKFIKWWSERLYHLCEADFSRGLFTDQKWIDLVPTFFSGVHILRSDRFNVATWNLTNRYISLAENGDYLVNNLPLGFYHFSGFDSGDMAIMAMKNGGHNLALRKLILWYSSKLNSKNDGVEAKQLWSYSCFSNGHPISADQRKLYKNRVDLQNAFPDPFNALQYFGWWNSPHNHSNQPAKRPISKNIAYLRILKNKFVTAVLYISKGEFSLLSRKIYSTFRKVEKKVRQDDRYSLNRFLLFKSSHQPTQELTFPIDIIIPIFNGYDFVSKLLNSIEKNTDQLSYRLLLVDDASSDENLSHYLVEFSEQKNHVVLIKNDKNLGFVASVNRALPYVNSALFVLLNSDTQVPPGWLPRLLDPLLKDSNVASTTPFSNAGTLNSFPYVNKNNQLFNDYSVDTIDEAFKSLPSLNQQLVIPTGVGFCMGIRTSLAKGHMFLDPAYGRGYGEENDWCLRLRKQGFIHVLVENLFVFHKGSSSFSSQEKLDLIDLNFKILKSRYPLYEQEIAEYFLHNPASFICAFVKLKLLSKEANINGAVFIVDHDMGGGANYYRNEVVKKYVDKQIPVLVFVEYEGRISIKVFTQEGNFEFSVPSLKYLDLVFDQIKISELIYNNLVGAKFPLDVVNAIISLKKMHSFKLTYLLHDYYSICPSFRLVNEEGRYCQASIDLKTCNNCLSKQSTQYCDFVRPNENITIWRETWERLLASSDQIVAFSAASQKILTKVYPRLQKNAVEVRPHKYPKHYLRPIKNSKDSNVINIGIIGGINYAKGGDIANRLFYLINQKDSPSISLCIIGESGVDYLDANFLVTGRYSRDNLVSTVEALGINIFLMPSIWPETYSYVADEMIAMDLPIVSFNVGAQAEKVALYNKGLVLDLGITTSELLDQIQRHFQWCASETSSASVLVLE</sequence>
<dbReference type="Proteomes" id="UP000251072">
    <property type="component" value="Unassembled WGS sequence"/>
</dbReference>
<accession>A0ABX9F7N0</accession>
<evidence type="ECO:0000256" key="2">
    <source>
        <dbReference type="ARBA" id="ARBA00022676"/>
    </source>
</evidence>
<evidence type="ECO:0000313" key="6">
    <source>
        <dbReference type="EMBL" id="RAZ40800.1"/>
    </source>
</evidence>
<name>A0ABX9F7N0_9BURK</name>
<dbReference type="Pfam" id="PF00535">
    <property type="entry name" value="Glycos_transf_2"/>
    <property type="match status" value="1"/>
</dbReference>
<comment type="caution">
    <text evidence="6">The sequence shown here is derived from an EMBL/GenBank/DDBJ whole genome shotgun (WGS) entry which is preliminary data.</text>
</comment>
<gene>
    <name evidence="6" type="ORF">DP176_08365</name>
</gene>
<feature type="domain" description="Glycosyltransferase 2-like" evidence="5">
    <location>
        <begin position="424"/>
        <end position="597"/>
    </location>
</feature>
<dbReference type="Pfam" id="PF00534">
    <property type="entry name" value="Glycos_transf_1"/>
    <property type="match status" value="1"/>
</dbReference>
<dbReference type="PANTHER" id="PTHR43179">
    <property type="entry name" value="RHAMNOSYLTRANSFERASE WBBL"/>
    <property type="match status" value="1"/>
</dbReference>
<dbReference type="InterPro" id="IPR001296">
    <property type="entry name" value="Glyco_trans_1"/>
</dbReference>
<dbReference type="SUPFAM" id="SSF53756">
    <property type="entry name" value="UDP-Glycosyltransferase/glycogen phosphorylase"/>
    <property type="match status" value="1"/>
</dbReference>
<proteinExistence type="inferred from homology"/>
<evidence type="ECO:0000313" key="7">
    <source>
        <dbReference type="Proteomes" id="UP000251072"/>
    </source>
</evidence>
<keyword evidence="7" id="KW-1185">Reference proteome</keyword>
<protein>
    <recommendedName>
        <fullName evidence="8">Glycosyltransferase 2-like domain-containing protein</fullName>
    </recommendedName>
</protein>
<dbReference type="RefSeq" id="WP_112238613.1">
    <property type="nucleotide sequence ID" value="NZ_QMCH01000014.1"/>
</dbReference>
<evidence type="ECO:0000259" key="5">
    <source>
        <dbReference type="Pfam" id="PF00535"/>
    </source>
</evidence>
<dbReference type="EMBL" id="QMCH01000014">
    <property type="protein sequence ID" value="RAZ40800.1"/>
    <property type="molecule type" value="Genomic_DNA"/>
</dbReference>
<dbReference type="SUPFAM" id="SSF53448">
    <property type="entry name" value="Nucleotide-diphospho-sugar transferases"/>
    <property type="match status" value="2"/>
</dbReference>
<keyword evidence="3" id="KW-0808">Transferase</keyword>
<feature type="domain" description="Glycosyl transferase family 1" evidence="4">
    <location>
        <begin position="915"/>
        <end position="1051"/>
    </location>
</feature>
<reference evidence="6 7" key="1">
    <citation type="submission" date="2018-06" db="EMBL/GenBank/DDBJ databases">
        <title>Genome of strain Polynucleobacter sp. FUKU-NW-11.</title>
        <authorList>
            <person name="Hahn M.W."/>
        </authorList>
    </citation>
    <scope>NUCLEOTIDE SEQUENCE [LARGE SCALE GENOMIC DNA]</scope>
    <source>
        <strain evidence="7">FUKU-NW11</strain>
    </source>
</reference>
<evidence type="ECO:0000256" key="3">
    <source>
        <dbReference type="ARBA" id="ARBA00022679"/>
    </source>
</evidence>
<evidence type="ECO:0000259" key="4">
    <source>
        <dbReference type="Pfam" id="PF00534"/>
    </source>
</evidence>
<dbReference type="Gene3D" id="3.40.50.2000">
    <property type="entry name" value="Glycogen Phosphorylase B"/>
    <property type="match status" value="1"/>
</dbReference>